<evidence type="ECO:0000313" key="4">
    <source>
        <dbReference type="EMBL" id="EHM12805.1"/>
    </source>
</evidence>
<feature type="transmembrane region" description="Helical" evidence="3">
    <location>
        <begin position="6"/>
        <end position="23"/>
    </location>
</feature>
<dbReference type="HOGENOM" id="CLU_477904_0_0_0"/>
<dbReference type="GO" id="GO:0016758">
    <property type="term" value="F:hexosyltransferase activity"/>
    <property type="evidence" value="ECO:0007669"/>
    <property type="project" value="TreeGrafter"/>
</dbReference>
<evidence type="ECO:0000256" key="1">
    <source>
        <dbReference type="ARBA" id="ARBA00022676"/>
    </source>
</evidence>
<dbReference type="Pfam" id="PF03808">
    <property type="entry name" value="Glyco_tran_WecG"/>
    <property type="match status" value="1"/>
</dbReference>
<feature type="transmembrane region" description="Helical" evidence="3">
    <location>
        <begin position="221"/>
        <end position="244"/>
    </location>
</feature>
<feature type="transmembrane region" description="Helical" evidence="3">
    <location>
        <begin position="112"/>
        <end position="135"/>
    </location>
</feature>
<keyword evidence="2" id="KW-0808">Transferase</keyword>
<dbReference type="STRING" id="885272.JonanDRAFT_0387"/>
<dbReference type="RefSeq" id="WP_008520299.1">
    <property type="nucleotide sequence ID" value="NZ_CM001376.1"/>
</dbReference>
<evidence type="ECO:0000313" key="5">
    <source>
        <dbReference type="Proteomes" id="UP000003806"/>
    </source>
</evidence>
<dbReference type="NCBIfam" id="TIGR00696">
    <property type="entry name" value="wecG_tagA_cpsF"/>
    <property type="match status" value="1"/>
</dbReference>
<accession>H0UJ72</accession>
<sequence length="579" mass="63735">MGILPNPSVLFLLATAVVCVLFQRLLRARLKKDQYFYMRDLSLAGALVLLGLWSGRPTIALLVAASLLSLYIGLADQVKPWKLWSWCVPLPGLFFALWGARISFFSLTGSSYYYLNSFKSVALTTCWMSLFPLLFKKLDQIPGLAGHLLSVSLCLMSFVTALSSQDLSDAFLVCLGSLLLVAAYWSRLGHHYRQLDSALCFMWGTLVAGISILGVSKGIAITSLIVIPLGFYALPLVEFSLGVMNKAFTSRRTSTVPYLYGKMLERGVDHPSAVRLVTTICFLLGGTVTFFQVVPHGAAMRIFVVAITAALGALVWTLWGGRQRKVRRELWGVRLDGISMNYALSKALAWLKHPQGACLVVTLNALGINETRSDPEFRRIANGAELVLPDGSGLVMVMRMLQMAVVERIAGIDFAARLCRLAAVEKFPVFLYGGLPGRAQEAAQNLQKLNPGLIIAGTQDGYHDKSEDSRIAKEIAQSGARILFVGLGQPKQEKWIHAHRADLQGILSVGVGGSLDVFAERLKRAPAIYQKLGLEWLYRLIQEPGRFKKDIELASFVFWAFVEKIGLPVPRKPDEGDTP</sequence>
<keyword evidence="1" id="KW-0328">Glycosyltransferase</keyword>
<dbReference type="eggNOG" id="COG1922">
    <property type="taxonomic scope" value="Bacteria"/>
</dbReference>
<keyword evidence="3" id="KW-1133">Transmembrane helix</keyword>
<feature type="transmembrane region" description="Helical" evidence="3">
    <location>
        <begin position="170"/>
        <end position="186"/>
    </location>
</feature>
<dbReference type="PANTHER" id="PTHR34136:SF1">
    <property type="entry name" value="UDP-N-ACETYL-D-MANNOSAMINURONIC ACID TRANSFERASE"/>
    <property type="match status" value="1"/>
</dbReference>
<feature type="transmembrane region" description="Helical" evidence="3">
    <location>
        <begin position="83"/>
        <end position="100"/>
    </location>
</feature>
<keyword evidence="3" id="KW-0472">Membrane</keyword>
<keyword evidence="5" id="KW-1185">Reference proteome</keyword>
<evidence type="ECO:0000256" key="2">
    <source>
        <dbReference type="ARBA" id="ARBA00022679"/>
    </source>
</evidence>
<feature type="transmembrane region" description="Helical" evidence="3">
    <location>
        <begin position="300"/>
        <end position="319"/>
    </location>
</feature>
<feature type="transmembrane region" description="Helical" evidence="3">
    <location>
        <begin position="198"/>
        <end position="215"/>
    </location>
</feature>
<feature type="transmembrane region" description="Helical" evidence="3">
    <location>
        <begin position="273"/>
        <end position="294"/>
    </location>
</feature>
<dbReference type="AlphaFoldDB" id="H0UJ72"/>
<dbReference type="InterPro" id="IPR004629">
    <property type="entry name" value="WecG_TagA_CpsF"/>
</dbReference>
<evidence type="ECO:0000256" key="3">
    <source>
        <dbReference type="SAM" id="Phobius"/>
    </source>
</evidence>
<dbReference type="PANTHER" id="PTHR34136">
    <property type="match status" value="1"/>
</dbReference>
<organism evidence="4 5">
    <name type="scientific">Jonquetella anthropi DSM 22815</name>
    <dbReference type="NCBI Taxonomy" id="885272"/>
    <lineage>
        <taxon>Bacteria</taxon>
        <taxon>Thermotogati</taxon>
        <taxon>Synergistota</taxon>
        <taxon>Synergistia</taxon>
        <taxon>Synergistales</taxon>
        <taxon>Dethiosulfovibrionaceae</taxon>
        <taxon>Jonquetella</taxon>
    </lineage>
</organism>
<name>H0UJ72_9BACT</name>
<dbReference type="OrthoDB" id="9771846at2"/>
<dbReference type="Proteomes" id="UP000003806">
    <property type="component" value="Chromosome"/>
</dbReference>
<dbReference type="EMBL" id="CM001376">
    <property type="protein sequence ID" value="EHM12805.1"/>
    <property type="molecule type" value="Genomic_DNA"/>
</dbReference>
<gene>
    <name evidence="4" type="ORF">JonanDRAFT_0387</name>
</gene>
<proteinExistence type="predicted"/>
<keyword evidence="3" id="KW-0812">Transmembrane</keyword>
<reference evidence="4 5" key="1">
    <citation type="submission" date="2011-11" db="EMBL/GenBank/DDBJ databases">
        <title>The Noncontiguous Finished genome of Jonquetella anthropi DSM 22815.</title>
        <authorList>
            <consortium name="US DOE Joint Genome Institute (JGI-PGF)"/>
            <person name="Lucas S."/>
            <person name="Copeland A."/>
            <person name="Lapidus A."/>
            <person name="Glavina del Rio T."/>
            <person name="Dalin E."/>
            <person name="Tice H."/>
            <person name="Bruce D."/>
            <person name="Goodwin L."/>
            <person name="Pitluck S."/>
            <person name="Peters L."/>
            <person name="Mikhailova N."/>
            <person name="Held B."/>
            <person name="Kyrpides N."/>
            <person name="Mavromatis K."/>
            <person name="Ivanova N."/>
            <person name="Markowitz V."/>
            <person name="Cheng J.-F."/>
            <person name="Hugenholtz P."/>
            <person name="Woyke T."/>
            <person name="Wu D."/>
            <person name="Gronow S."/>
            <person name="Wellnitz S."/>
            <person name="Brambilla E."/>
            <person name="Klenk H.-P."/>
            <person name="Eisen J.A."/>
        </authorList>
    </citation>
    <scope>NUCLEOTIDE SEQUENCE [LARGE SCALE GENOMIC DNA]</scope>
    <source>
        <strain evidence="4 5">DSM 22815</strain>
    </source>
</reference>
<protein>
    <submittedName>
        <fullName evidence="4">Exopolysaccharide biosynthesis protein, WecB/TagA/CpsF family</fullName>
    </submittedName>
</protein>
<dbReference type="CDD" id="cd06533">
    <property type="entry name" value="Glyco_transf_WecG_TagA"/>
    <property type="match status" value="1"/>
</dbReference>